<dbReference type="InterPro" id="IPR014014">
    <property type="entry name" value="RNA_helicase_DEAD_Q_motif"/>
</dbReference>
<dbReference type="InterPro" id="IPR014001">
    <property type="entry name" value="Helicase_ATP-bd"/>
</dbReference>
<organism evidence="12 13">
    <name type="scientific">Heterodera trifolii</name>
    <dbReference type="NCBI Taxonomy" id="157864"/>
    <lineage>
        <taxon>Eukaryota</taxon>
        <taxon>Metazoa</taxon>
        <taxon>Ecdysozoa</taxon>
        <taxon>Nematoda</taxon>
        <taxon>Chromadorea</taxon>
        <taxon>Rhabditida</taxon>
        <taxon>Tylenchina</taxon>
        <taxon>Tylenchomorpha</taxon>
        <taxon>Tylenchoidea</taxon>
        <taxon>Heteroderidae</taxon>
        <taxon>Heteroderinae</taxon>
        <taxon>Heterodera</taxon>
    </lineage>
</organism>
<evidence type="ECO:0000313" key="12">
    <source>
        <dbReference type="EMBL" id="KAL3068655.1"/>
    </source>
</evidence>
<dbReference type="AlphaFoldDB" id="A0ABD2HV84"/>
<keyword evidence="2" id="KW-0547">Nucleotide-binding</keyword>
<dbReference type="Gene3D" id="3.40.50.300">
    <property type="entry name" value="P-loop containing nucleotide triphosphate hydrolases"/>
    <property type="match status" value="2"/>
</dbReference>
<dbReference type="InterPro" id="IPR011545">
    <property type="entry name" value="DEAD/DEAH_box_helicase_dom"/>
</dbReference>
<protein>
    <recommendedName>
        <fullName evidence="1">RNA helicase</fullName>
        <ecNumber evidence="1">3.6.4.13</ecNumber>
    </recommendedName>
</protein>
<proteinExistence type="predicted"/>
<feature type="domain" description="Helicase ATP-binding" evidence="9">
    <location>
        <begin position="286"/>
        <end position="461"/>
    </location>
</feature>
<comment type="catalytic activity">
    <reaction evidence="6">
        <text>ATP + H2O = ADP + phosphate + H(+)</text>
        <dbReference type="Rhea" id="RHEA:13065"/>
        <dbReference type="ChEBI" id="CHEBI:15377"/>
        <dbReference type="ChEBI" id="CHEBI:15378"/>
        <dbReference type="ChEBI" id="CHEBI:30616"/>
        <dbReference type="ChEBI" id="CHEBI:43474"/>
        <dbReference type="ChEBI" id="CHEBI:456216"/>
        <dbReference type="EC" id="3.6.4.13"/>
    </reaction>
</comment>
<dbReference type="PANTHER" id="PTHR47958">
    <property type="entry name" value="ATP-DEPENDENT RNA HELICASE DBP3"/>
    <property type="match status" value="1"/>
</dbReference>
<feature type="compositionally biased region" description="Polar residues" evidence="8">
    <location>
        <begin position="33"/>
        <end position="42"/>
    </location>
</feature>
<feature type="domain" description="Helicase C-terminal" evidence="10">
    <location>
        <begin position="490"/>
        <end position="633"/>
    </location>
</feature>
<feature type="domain" description="DEAD-box RNA helicase Q" evidence="11">
    <location>
        <begin position="255"/>
        <end position="283"/>
    </location>
</feature>
<feature type="compositionally biased region" description="Acidic residues" evidence="8">
    <location>
        <begin position="105"/>
        <end position="114"/>
    </location>
</feature>
<dbReference type="PROSITE" id="PS51192">
    <property type="entry name" value="HELICASE_ATP_BIND_1"/>
    <property type="match status" value="1"/>
</dbReference>
<dbReference type="PROSITE" id="PS51195">
    <property type="entry name" value="Q_MOTIF"/>
    <property type="match status" value="1"/>
</dbReference>
<dbReference type="EC" id="3.6.4.13" evidence="1"/>
<dbReference type="InterPro" id="IPR001650">
    <property type="entry name" value="Helicase_C-like"/>
</dbReference>
<dbReference type="GO" id="GO:0016787">
    <property type="term" value="F:hydrolase activity"/>
    <property type="evidence" value="ECO:0007669"/>
    <property type="project" value="UniProtKB-KW"/>
</dbReference>
<evidence type="ECO:0000259" key="11">
    <source>
        <dbReference type="PROSITE" id="PS51195"/>
    </source>
</evidence>
<evidence type="ECO:0000256" key="8">
    <source>
        <dbReference type="SAM" id="MobiDB-lite"/>
    </source>
</evidence>
<dbReference type="EMBL" id="JBICBT010001407">
    <property type="protein sequence ID" value="KAL3068655.1"/>
    <property type="molecule type" value="Genomic_DNA"/>
</dbReference>
<keyword evidence="3" id="KW-0378">Hydrolase</keyword>
<comment type="caution">
    <text evidence="12">The sequence shown here is derived from an EMBL/GenBank/DDBJ whole genome shotgun (WGS) entry which is preliminary data.</text>
</comment>
<evidence type="ECO:0000313" key="13">
    <source>
        <dbReference type="Proteomes" id="UP001620626"/>
    </source>
</evidence>
<evidence type="ECO:0000256" key="5">
    <source>
        <dbReference type="ARBA" id="ARBA00022840"/>
    </source>
</evidence>
<keyword evidence="4" id="KW-0347">Helicase</keyword>
<dbReference type="InterPro" id="IPR027417">
    <property type="entry name" value="P-loop_NTPase"/>
</dbReference>
<dbReference type="Pfam" id="PF00270">
    <property type="entry name" value="DEAD"/>
    <property type="match status" value="1"/>
</dbReference>
<evidence type="ECO:0000256" key="2">
    <source>
        <dbReference type="ARBA" id="ARBA00022741"/>
    </source>
</evidence>
<name>A0ABD2HV84_9BILA</name>
<dbReference type="GO" id="GO:0003724">
    <property type="term" value="F:RNA helicase activity"/>
    <property type="evidence" value="ECO:0007669"/>
    <property type="project" value="UniProtKB-EC"/>
</dbReference>
<dbReference type="CDD" id="cd18787">
    <property type="entry name" value="SF2_C_DEAD"/>
    <property type="match status" value="1"/>
</dbReference>
<keyword evidence="13" id="KW-1185">Reference proteome</keyword>
<feature type="compositionally biased region" description="Basic and acidic residues" evidence="8">
    <location>
        <begin position="63"/>
        <end position="89"/>
    </location>
</feature>
<dbReference type="Proteomes" id="UP001620626">
    <property type="component" value="Unassembled WGS sequence"/>
</dbReference>
<reference evidence="12 13" key="1">
    <citation type="submission" date="2024-10" db="EMBL/GenBank/DDBJ databases">
        <authorList>
            <person name="Kim D."/>
        </authorList>
    </citation>
    <scope>NUCLEOTIDE SEQUENCE [LARGE SCALE GENOMIC DNA]</scope>
    <source>
        <strain evidence="12">BH-2024</strain>
    </source>
</reference>
<feature type="compositionally biased region" description="Basic and acidic residues" evidence="8">
    <location>
        <begin position="16"/>
        <end position="29"/>
    </location>
</feature>
<evidence type="ECO:0000259" key="10">
    <source>
        <dbReference type="PROSITE" id="PS51194"/>
    </source>
</evidence>
<sequence length="834" mass="93313">MNYGMVPPPGHVPTRPHGDTAEKEKRYNELTRGYTTTRSSAVATKRTIVENDYFERDSDEEEEARKVAKGKESGRRHAKSSDRNGGKQRHDTRKIRREEEKQTAEEEEEEEDPLDAFMNEINEVADQAKEESLRKESHALNTGEYAGGQMGRDDIEQEDMHESMMRFMDEYVKRHEEEDGEVYEYDEDGNIIWTWKKIIDPLPPIDHANIEYKPFNKNFYVEHDEIKALSPKDVFELRIALDIRVYGNDPPKPVVSFAHFQFDKVLMSSICKASFEKPTQIQAQAVPAALAGRDVLGLAKTGSGKTLAYIWPVICHILEQPELCPNDGPIALVVVPTRELAIQVYNEARKFCVPYNISVVCAYGGGSKYEQQKALEQGAELCICTPGRIIDLVKIEATNFLRTTFLVFDEVDRMFDLGFEPQVKSISEHIRPDRQCLVFSATMKSKIEKLVFHALFNPVKIVCGDVGEANTDVEQSVLVVHDTQAKFNWLLSHIVKFITMGKVLVFVTKKVDAEDVAKKLLLRDIDIVLLHGDMHQQERNERITAFRTNKSVLVATDVAARGLDIPEIQNVINFDVARDIDTHVHRVGRTGRAGKRGFAHTFVTEKDADFCAHLVKNFESAGLPVSAELLHVALKCAWYKTEREQQLQGQPIAGGAAGVGFGSGARQRTGLGYTAAPTMMMGQGAGTVAPGVTTMAKASVTNPLGHSSGPSFSQQATITKQIDRAKSLVATGNVKGMDRVSMMRSALKSTFKHSFQAATVTGSDYSLPASDPRPEWKIKLDEQAEKINQCINRQKEQQQQEEVEEGDGEGKVPNSEPTKADDGQQQSKRRSRWT</sequence>
<evidence type="ECO:0000259" key="9">
    <source>
        <dbReference type="PROSITE" id="PS51192"/>
    </source>
</evidence>
<evidence type="ECO:0000256" key="3">
    <source>
        <dbReference type="ARBA" id="ARBA00022801"/>
    </source>
</evidence>
<accession>A0ABD2HV84</accession>
<dbReference type="Pfam" id="PF00271">
    <property type="entry name" value="Helicase_C"/>
    <property type="match status" value="1"/>
</dbReference>
<feature type="compositionally biased region" description="Pro residues" evidence="8">
    <location>
        <begin position="1"/>
        <end position="11"/>
    </location>
</feature>
<dbReference type="SMART" id="SM00490">
    <property type="entry name" value="HELICc"/>
    <property type="match status" value="1"/>
</dbReference>
<feature type="region of interest" description="Disordered" evidence="8">
    <location>
        <begin position="1"/>
        <end position="114"/>
    </location>
</feature>
<evidence type="ECO:0000256" key="6">
    <source>
        <dbReference type="ARBA" id="ARBA00047984"/>
    </source>
</evidence>
<dbReference type="PROSITE" id="PS51194">
    <property type="entry name" value="HELICASE_CTER"/>
    <property type="match status" value="1"/>
</dbReference>
<feature type="region of interest" description="Disordered" evidence="8">
    <location>
        <begin position="789"/>
        <end position="834"/>
    </location>
</feature>
<dbReference type="SMART" id="SM00487">
    <property type="entry name" value="DEXDc"/>
    <property type="match status" value="1"/>
</dbReference>
<dbReference type="SUPFAM" id="SSF52540">
    <property type="entry name" value="P-loop containing nucleoside triphosphate hydrolases"/>
    <property type="match status" value="1"/>
</dbReference>
<feature type="short sequence motif" description="Q motif" evidence="7">
    <location>
        <begin position="255"/>
        <end position="283"/>
    </location>
</feature>
<evidence type="ECO:0000256" key="1">
    <source>
        <dbReference type="ARBA" id="ARBA00012552"/>
    </source>
</evidence>
<keyword evidence="5" id="KW-0067">ATP-binding</keyword>
<feature type="compositionally biased region" description="Basic and acidic residues" evidence="8">
    <location>
        <begin position="47"/>
        <end position="56"/>
    </location>
</feature>
<gene>
    <name evidence="12" type="ORF">niasHT_038308</name>
</gene>
<evidence type="ECO:0000256" key="4">
    <source>
        <dbReference type="ARBA" id="ARBA00022806"/>
    </source>
</evidence>
<dbReference type="GO" id="GO:0005524">
    <property type="term" value="F:ATP binding"/>
    <property type="evidence" value="ECO:0007669"/>
    <property type="project" value="UniProtKB-KW"/>
</dbReference>
<evidence type="ECO:0000256" key="7">
    <source>
        <dbReference type="PROSITE-ProRule" id="PRU00552"/>
    </source>
</evidence>
<dbReference type="FunFam" id="3.40.50.300:FF:000079">
    <property type="entry name" value="probable ATP-dependent RNA helicase DDX17"/>
    <property type="match status" value="1"/>
</dbReference>